<comment type="caution">
    <text evidence="5">Lacks conserved residue(s) required for the propagation of feature annotation.</text>
</comment>
<dbReference type="SUPFAM" id="SSF52172">
    <property type="entry name" value="CheY-like"/>
    <property type="match status" value="1"/>
</dbReference>
<dbReference type="PIRSF" id="PIRSF016788">
    <property type="entry name" value="RR_Fis"/>
    <property type="match status" value="1"/>
</dbReference>
<dbReference type="Proteomes" id="UP001321445">
    <property type="component" value="Chromosome"/>
</dbReference>
<keyword evidence="3" id="KW-0238">DNA-binding</keyword>
<keyword evidence="4" id="KW-0804">Transcription</keyword>
<reference evidence="7 8" key="1">
    <citation type="submission" date="2023-03" db="EMBL/GenBank/DDBJ databases">
        <title>Description of Hydrogenimonas sp. ISO32.</title>
        <authorList>
            <person name="Mino S."/>
            <person name="Fukazawa S."/>
            <person name="Sawabe T."/>
        </authorList>
    </citation>
    <scope>NUCLEOTIDE SEQUENCE [LARGE SCALE GENOMIC DNA]</scope>
    <source>
        <strain evidence="7 8">ISO32</strain>
    </source>
</reference>
<dbReference type="Gene3D" id="3.40.50.2300">
    <property type="match status" value="1"/>
</dbReference>
<dbReference type="PANTHER" id="PTHR48111">
    <property type="entry name" value="REGULATOR OF RPOS"/>
    <property type="match status" value="1"/>
</dbReference>
<evidence type="ECO:0000256" key="4">
    <source>
        <dbReference type="ARBA" id="ARBA00023163"/>
    </source>
</evidence>
<dbReference type="InterPro" id="IPR001789">
    <property type="entry name" value="Sig_transdc_resp-reg_receiver"/>
</dbReference>
<evidence type="ECO:0000313" key="7">
    <source>
        <dbReference type="EMBL" id="BDY13826.1"/>
    </source>
</evidence>
<keyword evidence="1" id="KW-0902">Two-component regulatory system</keyword>
<keyword evidence="8" id="KW-1185">Reference proteome</keyword>
<dbReference type="PANTHER" id="PTHR48111:SF22">
    <property type="entry name" value="REGULATOR OF RPOS"/>
    <property type="match status" value="1"/>
</dbReference>
<gene>
    <name evidence="7" type="ORF">HCR_21380</name>
</gene>
<organism evidence="7 8">
    <name type="scientific">Hydrogenimonas cancrithermarum</name>
    <dbReference type="NCBI Taxonomy" id="2993563"/>
    <lineage>
        <taxon>Bacteria</taxon>
        <taxon>Pseudomonadati</taxon>
        <taxon>Campylobacterota</taxon>
        <taxon>Epsilonproteobacteria</taxon>
        <taxon>Campylobacterales</taxon>
        <taxon>Hydrogenimonadaceae</taxon>
        <taxon>Hydrogenimonas</taxon>
    </lineage>
</organism>
<evidence type="ECO:0000256" key="1">
    <source>
        <dbReference type="ARBA" id="ARBA00023012"/>
    </source>
</evidence>
<evidence type="ECO:0000259" key="6">
    <source>
        <dbReference type="PROSITE" id="PS50110"/>
    </source>
</evidence>
<dbReference type="InterPro" id="IPR011006">
    <property type="entry name" value="CheY-like_superfamily"/>
</dbReference>
<dbReference type="Pfam" id="PF00072">
    <property type="entry name" value="Response_reg"/>
    <property type="match status" value="1"/>
</dbReference>
<name>A0ABM8FN73_9BACT</name>
<evidence type="ECO:0000256" key="5">
    <source>
        <dbReference type="PROSITE-ProRule" id="PRU00169"/>
    </source>
</evidence>
<dbReference type="RefSeq" id="WP_286336770.1">
    <property type="nucleotide sequence ID" value="NZ_AP027370.1"/>
</dbReference>
<dbReference type="SMART" id="SM00448">
    <property type="entry name" value="REC"/>
    <property type="match status" value="1"/>
</dbReference>
<dbReference type="EMBL" id="AP027370">
    <property type="protein sequence ID" value="BDY13826.1"/>
    <property type="molecule type" value="Genomic_DNA"/>
</dbReference>
<evidence type="ECO:0000256" key="2">
    <source>
        <dbReference type="ARBA" id="ARBA00023015"/>
    </source>
</evidence>
<dbReference type="InterPro" id="IPR039420">
    <property type="entry name" value="WalR-like"/>
</dbReference>
<evidence type="ECO:0000313" key="8">
    <source>
        <dbReference type="Proteomes" id="UP001321445"/>
    </source>
</evidence>
<dbReference type="PROSITE" id="PS50110">
    <property type="entry name" value="RESPONSE_REGULATORY"/>
    <property type="match status" value="1"/>
</dbReference>
<sequence length="295" mass="34380">MKILIVEDEIYLAQSIAGKLIDFGHECDIFTAVNDALDQTERYDVILLSTNLSGQDFYAVIKKFADEIILLMVSYISNDTVTDPLKAGAHDYIQKPFMIEELIRKINHFHSFKQLQKRCELYEDYLDHQLKNIQLPNPMKKTLPLMVKTNYQKQADAFAFALAEELGRPLKYLPLSNSASLSALEHLESDSIAYMPEFQMLKKSEREAFLEALQDRDVITSTTENFEDERVETIELVSEHKIFDRTEILTIDDYVKFIIHNYQSKFPDTELSKKLGISRKSLWEKRKKYGIFKKK</sequence>
<evidence type="ECO:0000256" key="3">
    <source>
        <dbReference type="ARBA" id="ARBA00023125"/>
    </source>
</evidence>
<keyword evidence="2" id="KW-0805">Transcription regulation</keyword>
<protein>
    <submittedName>
        <fullName evidence="7">Response regulator</fullName>
    </submittedName>
</protein>
<proteinExistence type="predicted"/>
<dbReference type="InterPro" id="IPR014483">
    <property type="entry name" value="Sig_transdc_resp-reg_prd"/>
</dbReference>
<feature type="domain" description="Response regulatory" evidence="6">
    <location>
        <begin position="2"/>
        <end position="110"/>
    </location>
</feature>
<accession>A0ABM8FN73</accession>